<dbReference type="AlphaFoldDB" id="A0A7R9KGS9"/>
<gene>
    <name evidence="2" type="ORF">OSB1V03_LOCUS3312</name>
</gene>
<sequence>MVVSDKWQLVEKEINDKQLNGASETQTLIEKQPDVKPKPELNNFKANDNIAKTSEIQPVSDKWQLVEKEINEKGLHGASEMQTLIEKQPDVSPKPEVKPKPPLKAKPSLQPKPDFNPKPVLKKTVSQPLPTFSANLLPRVVLMYCIFLKHIIIMNSQMVCESCNGVRGQTVVIMCRKCGPICEFCRLLHHKLEASKEHRLSQLIAVQSPDVTGSQSASPCPPAQPIDGHSRDTNTATNLSHTLSIDIGPNDPLNPSIDQSISGSQRAGNYVTSNWGPTSRTSHHVQWICDKHIYSYGYYTTNTHHISATDTSYK</sequence>
<feature type="region of interest" description="Disordered" evidence="1">
    <location>
        <begin position="210"/>
        <end position="235"/>
    </location>
</feature>
<dbReference type="EMBL" id="OC855896">
    <property type="protein sequence ID" value="CAD7622849.1"/>
    <property type="molecule type" value="Genomic_DNA"/>
</dbReference>
<organism evidence="2">
    <name type="scientific">Medioppia subpectinata</name>
    <dbReference type="NCBI Taxonomy" id="1979941"/>
    <lineage>
        <taxon>Eukaryota</taxon>
        <taxon>Metazoa</taxon>
        <taxon>Ecdysozoa</taxon>
        <taxon>Arthropoda</taxon>
        <taxon>Chelicerata</taxon>
        <taxon>Arachnida</taxon>
        <taxon>Acari</taxon>
        <taxon>Acariformes</taxon>
        <taxon>Sarcoptiformes</taxon>
        <taxon>Oribatida</taxon>
        <taxon>Brachypylina</taxon>
        <taxon>Oppioidea</taxon>
        <taxon>Oppiidae</taxon>
        <taxon>Medioppia</taxon>
    </lineage>
</organism>
<evidence type="ECO:0000256" key="1">
    <source>
        <dbReference type="SAM" id="MobiDB-lite"/>
    </source>
</evidence>
<evidence type="ECO:0000313" key="2">
    <source>
        <dbReference type="EMBL" id="CAD7622849.1"/>
    </source>
</evidence>
<name>A0A7R9KGS9_9ACAR</name>
<dbReference type="Proteomes" id="UP000759131">
    <property type="component" value="Unassembled WGS sequence"/>
</dbReference>
<evidence type="ECO:0000313" key="3">
    <source>
        <dbReference type="Proteomes" id="UP000759131"/>
    </source>
</evidence>
<protein>
    <submittedName>
        <fullName evidence="2">Uncharacterized protein</fullName>
    </submittedName>
</protein>
<accession>A0A7R9KGS9</accession>
<feature type="compositionally biased region" description="Basic and acidic residues" evidence="1">
    <location>
        <begin position="87"/>
        <end position="99"/>
    </location>
</feature>
<proteinExistence type="predicted"/>
<keyword evidence="3" id="KW-1185">Reference proteome</keyword>
<dbReference type="EMBL" id="CAJPIZ010001321">
    <property type="protein sequence ID" value="CAG2103279.1"/>
    <property type="molecule type" value="Genomic_DNA"/>
</dbReference>
<feature type="region of interest" description="Disordered" evidence="1">
    <location>
        <begin position="86"/>
        <end position="122"/>
    </location>
</feature>
<reference evidence="2" key="1">
    <citation type="submission" date="2020-11" db="EMBL/GenBank/DDBJ databases">
        <authorList>
            <person name="Tran Van P."/>
        </authorList>
    </citation>
    <scope>NUCLEOTIDE SEQUENCE</scope>
</reference>